<reference evidence="1 2" key="1">
    <citation type="submission" date="2020-08" db="EMBL/GenBank/DDBJ databases">
        <title>Sequencing the genomes of 1000 actinobacteria strains.</title>
        <authorList>
            <person name="Klenk H.-P."/>
        </authorList>
    </citation>
    <scope>NUCLEOTIDE SEQUENCE [LARGE SCALE GENOMIC DNA]</scope>
    <source>
        <strain evidence="1 2">DSM 40129</strain>
    </source>
</reference>
<dbReference type="GeneID" id="93842321"/>
<gene>
    <name evidence="1" type="ORF">HNR72_005896</name>
</gene>
<name>A0AA89Q9Q9_STRCU</name>
<dbReference type="Proteomes" id="UP000579531">
    <property type="component" value="Unassembled WGS sequence"/>
</dbReference>
<accession>A0AA89Q9Q9</accession>
<dbReference type="AlphaFoldDB" id="A0AA89Q9Q9"/>
<dbReference type="RefSeq" id="WP_184851660.1">
    <property type="nucleotide sequence ID" value="NZ_BAABFE010000002.1"/>
</dbReference>
<evidence type="ECO:0000313" key="1">
    <source>
        <dbReference type="EMBL" id="MBB5814868.1"/>
    </source>
</evidence>
<comment type="caution">
    <text evidence="1">The sequence shown here is derived from an EMBL/GenBank/DDBJ whole genome shotgun (WGS) entry which is preliminary data.</text>
</comment>
<keyword evidence="2" id="KW-1185">Reference proteome</keyword>
<evidence type="ECO:0000313" key="2">
    <source>
        <dbReference type="Proteomes" id="UP000579531"/>
    </source>
</evidence>
<organism evidence="1 2">
    <name type="scientific">Streptomyces collinus</name>
    <dbReference type="NCBI Taxonomy" id="42684"/>
    <lineage>
        <taxon>Bacteria</taxon>
        <taxon>Bacillati</taxon>
        <taxon>Actinomycetota</taxon>
        <taxon>Actinomycetes</taxon>
        <taxon>Kitasatosporales</taxon>
        <taxon>Streptomycetaceae</taxon>
        <taxon>Streptomyces</taxon>
    </lineage>
</organism>
<sequence length="185" mass="18934">MVRVRAAGAPVVGRAPARTEARSVVVPPGLPGHVVPDESWFRLEDPSLTAGGFDGADAVATTAAPATAAASGDGEHLVVGAAIRALLQLVALGAARREVQTAVAVEEPDAAVARVFHGPLVVSLVLALASYGYWTAFAPASREARRMTTSLPLARGCDGPFHADCHIRASVVAVRSCAGLPCPTR</sequence>
<proteinExistence type="predicted"/>
<dbReference type="EMBL" id="JACHLX010000001">
    <property type="protein sequence ID" value="MBB5814868.1"/>
    <property type="molecule type" value="Genomic_DNA"/>
</dbReference>
<protein>
    <submittedName>
        <fullName evidence="1">Uncharacterized protein</fullName>
    </submittedName>
</protein>